<dbReference type="Proteomes" id="UP000002709">
    <property type="component" value="Chromosome"/>
</dbReference>
<gene>
    <name evidence="2" type="ordered locus">Plut_1851</name>
</gene>
<evidence type="ECO:0000259" key="1">
    <source>
        <dbReference type="Pfam" id="PF00535"/>
    </source>
</evidence>
<keyword evidence="3" id="KW-1185">Reference proteome</keyword>
<accession>Q3B1S9</accession>
<dbReference type="HOGENOM" id="CLU_054735_0_0_10"/>
<dbReference type="InterPro" id="IPR029044">
    <property type="entry name" value="Nucleotide-diphossugar_trans"/>
</dbReference>
<reference evidence="3" key="1">
    <citation type="submission" date="2005-08" db="EMBL/GenBank/DDBJ databases">
        <title>Complete sequence of Pelodictyon luteolum DSM 273.</title>
        <authorList>
            <consortium name="US DOE Joint Genome Institute"/>
            <person name="Copeland A."/>
            <person name="Lucas S."/>
            <person name="Lapidus A."/>
            <person name="Barry K."/>
            <person name="Detter J.C."/>
            <person name="Glavina T."/>
            <person name="Hammon N."/>
            <person name="Israni S."/>
            <person name="Pitluck S."/>
            <person name="Bryant D."/>
            <person name="Schmutz J."/>
            <person name="Larimer F."/>
            <person name="Land M."/>
            <person name="Kyrpides N."/>
            <person name="Ivanova N."/>
            <person name="Richardson P."/>
        </authorList>
    </citation>
    <scope>NUCLEOTIDE SEQUENCE [LARGE SCALE GENOMIC DNA]</scope>
    <source>
        <strain evidence="3">DSM 273 / BCRC 81028 / 2530</strain>
    </source>
</reference>
<dbReference type="SUPFAM" id="SSF53448">
    <property type="entry name" value="Nucleotide-diphospho-sugar transferases"/>
    <property type="match status" value="1"/>
</dbReference>
<evidence type="ECO:0000313" key="3">
    <source>
        <dbReference type="Proteomes" id="UP000002709"/>
    </source>
</evidence>
<dbReference type="Pfam" id="PF00535">
    <property type="entry name" value="Glycos_transf_2"/>
    <property type="match status" value="1"/>
</dbReference>
<dbReference type="Gene3D" id="3.90.550.10">
    <property type="entry name" value="Spore Coat Polysaccharide Biosynthesis Protein SpsA, Chain A"/>
    <property type="match status" value="1"/>
</dbReference>
<organism evidence="2 3">
    <name type="scientific">Chlorobium luteolum (strain DSM 273 / BCRC 81028 / 2530)</name>
    <name type="common">Pelodictyon luteolum</name>
    <dbReference type="NCBI Taxonomy" id="319225"/>
    <lineage>
        <taxon>Bacteria</taxon>
        <taxon>Pseudomonadati</taxon>
        <taxon>Chlorobiota</taxon>
        <taxon>Chlorobiia</taxon>
        <taxon>Chlorobiales</taxon>
        <taxon>Chlorobiaceae</taxon>
        <taxon>Chlorobium/Pelodictyon group</taxon>
        <taxon>Pelodictyon</taxon>
    </lineage>
</organism>
<sequence>MNASTEEVSMNTYAPVVVFAYRRPDHLRRTLDSLMQCQGFDDSRIIVYGDGPKSADETEAVFATREVARSMLGDRAEYHFSDVHLGLSSSVIRGVSEAVDRFGRVIVVEDDLLLNPYFLTFINQGLDRYEHDDRVFQVSGYMVGVPELKDFSSALFLPFTVSWGWGTWRRAWEQFEPLATGWEQLRTVHNTRRRFNLDGTYDYATMLERQMQGLRDSWAIRWCWSVFRNEGVVLFPPRSLVDNTGFDGSGSHGRGMLRKFSTPTDILVTTEFDLPKSILVDDDVFKFAKKALWQKNGGWLVYFMDRVRRLFRN</sequence>
<evidence type="ECO:0000313" key="2">
    <source>
        <dbReference type="EMBL" id="ABB24702.1"/>
    </source>
</evidence>
<dbReference type="EMBL" id="CP000096">
    <property type="protein sequence ID" value="ABB24702.1"/>
    <property type="molecule type" value="Genomic_DNA"/>
</dbReference>
<dbReference type="KEGG" id="plt:Plut_1851"/>
<dbReference type="AlphaFoldDB" id="Q3B1S9"/>
<protein>
    <recommendedName>
        <fullName evidence="1">Glycosyltransferase 2-like domain-containing protein</fullName>
    </recommendedName>
</protein>
<proteinExistence type="predicted"/>
<dbReference type="eggNOG" id="COG1216">
    <property type="taxonomic scope" value="Bacteria"/>
</dbReference>
<name>Q3B1S9_CHLL3</name>
<feature type="domain" description="Glycosyltransferase 2-like" evidence="1">
    <location>
        <begin position="16"/>
        <end position="138"/>
    </location>
</feature>
<dbReference type="InterPro" id="IPR001173">
    <property type="entry name" value="Glyco_trans_2-like"/>
</dbReference>
<dbReference type="STRING" id="319225.Plut_1851"/>